<dbReference type="InterPro" id="IPR011009">
    <property type="entry name" value="Kinase-like_dom_sf"/>
</dbReference>
<dbReference type="GO" id="GO:0004016">
    <property type="term" value="F:adenylate cyclase activity"/>
    <property type="evidence" value="ECO:0007669"/>
    <property type="project" value="TreeGrafter"/>
</dbReference>
<dbReference type="InterPro" id="IPR029787">
    <property type="entry name" value="Nucleotide_cyclase"/>
</dbReference>
<dbReference type="GO" id="GO:0040014">
    <property type="term" value="P:regulation of multicellular organism growth"/>
    <property type="evidence" value="ECO:0007669"/>
    <property type="project" value="EnsemblMetazoa"/>
</dbReference>
<dbReference type="SUPFAM" id="SSF56112">
    <property type="entry name" value="Protein kinase-like (PK-like)"/>
    <property type="match status" value="1"/>
</dbReference>
<dbReference type="GO" id="GO:0043025">
    <property type="term" value="C:neuronal cell body"/>
    <property type="evidence" value="ECO:0007669"/>
    <property type="project" value="EnsemblMetazoa"/>
</dbReference>
<evidence type="ECO:0000256" key="12">
    <source>
        <dbReference type="ARBA" id="ARBA00023293"/>
    </source>
</evidence>
<dbReference type="GO" id="GO:0009266">
    <property type="term" value="P:response to temperature stimulus"/>
    <property type="evidence" value="ECO:0007669"/>
    <property type="project" value="EnsemblMetazoa"/>
</dbReference>
<dbReference type="InterPro" id="IPR001245">
    <property type="entry name" value="Ser-Thr/Tyr_kinase_cat_dom"/>
</dbReference>
<dbReference type="PANTHER" id="PTHR11920">
    <property type="entry name" value="GUANYLYL CYCLASE"/>
    <property type="match status" value="1"/>
</dbReference>
<dbReference type="GO" id="GO:0042542">
    <property type="term" value="P:response to hydrogen peroxide"/>
    <property type="evidence" value="ECO:0007669"/>
    <property type="project" value="EnsemblMetazoa"/>
</dbReference>
<keyword evidence="13" id="KW-0175">Coiled coil</keyword>
<dbReference type="GO" id="GO:0097730">
    <property type="term" value="C:non-motile cilium"/>
    <property type="evidence" value="ECO:0007669"/>
    <property type="project" value="EnsemblMetazoa"/>
</dbReference>
<dbReference type="Gene3D" id="3.30.70.1230">
    <property type="entry name" value="Nucleotide cyclase"/>
    <property type="match status" value="1"/>
</dbReference>
<dbReference type="InterPro" id="IPR000719">
    <property type="entry name" value="Prot_kinase_dom"/>
</dbReference>
<dbReference type="InterPro" id="IPR001054">
    <property type="entry name" value="A/G_cyclase"/>
</dbReference>
<dbReference type="EC" id="4.6.1.2" evidence="3"/>
<protein>
    <recommendedName>
        <fullName evidence="3">guanylate cyclase</fullName>
        <ecNumber evidence="3">4.6.1.2</ecNumber>
    </recommendedName>
</protein>
<feature type="domain" description="Guanylate cyclase" evidence="16">
    <location>
        <begin position="854"/>
        <end position="984"/>
    </location>
</feature>
<comment type="subcellular location">
    <subcellularLocation>
        <location evidence="2">Membrane</location>
        <topology evidence="2">Single-pass membrane protein</topology>
    </subcellularLocation>
</comment>
<evidence type="ECO:0000313" key="17">
    <source>
        <dbReference type="EnsemblMetazoa" id="OVOC2737.1"/>
    </source>
</evidence>
<dbReference type="GO" id="GO:0007602">
    <property type="term" value="P:phototransduction"/>
    <property type="evidence" value="ECO:0007669"/>
    <property type="project" value="EnsemblMetazoa"/>
</dbReference>
<evidence type="ECO:0000259" key="15">
    <source>
        <dbReference type="PROSITE" id="PS50011"/>
    </source>
</evidence>
<comment type="catalytic activity">
    <reaction evidence="1">
        <text>GTP = 3',5'-cyclic GMP + diphosphate</text>
        <dbReference type="Rhea" id="RHEA:13665"/>
        <dbReference type="ChEBI" id="CHEBI:33019"/>
        <dbReference type="ChEBI" id="CHEBI:37565"/>
        <dbReference type="ChEBI" id="CHEBI:57746"/>
        <dbReference type="EC" id="4.6.1.2"/>
    </reaction>
</comment>
<dbReference type="Pfam" id="PF01094">
    <property type="entry name" value="ANF_receptor"/>
    <property type="match status" value="1"/>
</dbReference>
<keyword evidence="7 14" id="KW-1133">Transmembrane helix</keyword>
<evidence type="ECO:0000256" key="4">
    <source>
        <dbReference type="ARBA" id="ARBA00022692"/>
    </source>
</evidence>
<evidence type="ECO:0000313" key="18">
    <source>
        <dbReference type="Proteomes" id="UP000024404"/>
    </source>
</evidence>
<evidence type="ECO:0000256" key="14">
    <source>
        <dbReference type="SAM" id="Phobius"/>
    </source>
</evidence>
<evidence type="ECO:0000256" key="9">
    <source>
        <dbReference type="ARBA" id="ARBA00023136"/>
    </source>
</evidence>
<dbReference type="GO" id="GO:0005525">
    <property type="term" value="F:GTP binding"/>
    <property type="evidence" value="ECO:0007669"/>
    <property type="project" value="UniProtKB-KW"/>
</dbReference>
<dbReference type="GO" id="GO:0040024">
    <property type="term" value="P:dauer larval development"/>
    <property type="evidence" value="ECO:0007669"/>
    <property type="project" value="EnsemblMetazoa"/>
</dbReference>
<dbReference type="GO" id="GO:0005886">
    <property type="term" value="C:plasma membrane"/>
    <property type="evidence" value="ECO:0007669"/>
    <property type="project" value="TreeGrafter"/>
</dbReference>
<dbReference type="GO" id="GO:0005524">
    <property type="term" value="F:ATP binding"/>
    <property type="evidence" value="ECO:0007669"/>
    <property type="project" value="InterPro"/>
</dbReference>
<dbReference type="FunFam" id="3.30.70.1230:FF:000035">
    <property type="entry name" value="Guanylate cyclase"/>
    <property type="match status" value="1"/>
</dbReference>
<evidence type="ECO:0000256" key="10">
    <source>
        <dbReference type="ARBA" id="ARBA00023180"/>
    </source>
</evidence>
<keyword evidence="8" id="KW-0342">GTP-binding</keyword>
<keyword evidence="12" id="KW-0141">cGMP biosynthesis</keyword>
<dbReference type="GO" id="GO:0008340">
    <property type="term" value="P:determination of adult lifespan"/>
    <property type="evidence" value="ECO:0007669"/>
    <property type="project" value="EnsemblMetazoa"/>
</dbReference>
<dbReference type="Pfam" id="PF00211">
    <property type="entry name" value="Guanylate_cyc"/>
    <property type="match status" value="1"/>
</dbReference>
<evidence type="ECO:0000256" key="3">
    <source>
        <dbReference type="ARBA" id="ARBA00012202"/>
    </source>
</evidence>
<dbReference type="GO" id="GO:0007168">
    <property type="term" value="P:receptor guanylyl cyclase signaling pathway"/>
    <property type="evidence" value="ECO:0007669"/>
    <property type="project" value="EnsemblMetazoa"/>
</dbReference>
<proteinExistence type="predicted"/>
<dbReference type="GO" id="GO:0061067">
    <property type="term" value="P:negative regulation of dauer larval development"/>
    <property type="evidence" value="ECO:0007669"/>
    <property type="project" value="EnsemblMetazoa"/>
</dbReference>
<dbReference type="GO" id="GO:0008355">
    <property type="term" value="P:olfactory learning"/>
    <property type="evidence" value="ECO:0007669"/>
    <property type="project" value="EnsemblMetazoa"/>
</dbReference>
<dbReference type="InterPro" id="IPR028082">
    <property type="entry name" value="Peripla_BP_I"/>
</dbReference>
<dbReference type="EnsemblMetazoa" id="OVOC2737.1">
    <property type="protein sequence ID" value="OVOC2737.1"/>
    <property type="gene ID" value="WBGene00239546"/>
</dbReference>
<keyword evidence="18" id="KW-1185">Reference proteome</keyword>
<dbReference type="InterPro" id="IPR001828">
    <property type="entry name" value="ANF_lig-bd_rcpt"/>
</dbReference>
<evidence type="ECO:0000256" key="5">
    <source>
        <dbReference type="ARBA" id="ARBA00022741"/>
    </source>
</evidence>
<dbReference type="SUPFAM" id="SSF53822">
    <property type="entry name" value="Periplasmic binding protein-like I"/>
    <property type="match status" value="1"/>
</dbReference>
<dbReference type="GO" id="GO:0071321">
    <property type="term" value="P:cellular response to cGMP"/>
    <property type="evidence" value="ECO:0007669"/>
    <property type="project" value="EnsemblMetazoa"/>
</dbReference>
<accession>A0A8R1TQ50</accession>
<dbReference type="AlphaFoldDB" id="A0A8R1TQ50"/>
<evidence type="ECO:0000256" key="8">
    <source>
        <dbReference type="ARBA" id="ARBA00023134"/>
    </source>
</evidence>
<dbReference type="GO" id="GO:0010628">
    <property type="term" value="P:positive regulation of gene expression"/>
    <property type="evidence" value="ECO:0007669"/>
    <property type="project" value="EnsemblMetazoa"/>
</dbReference>
<dbReference type="GO" id="GO:0004672">
    <property type="term" value="F:protein kinase activity"/>
    <property type="evidence" value="ECO:0007669"/>
    <property type="project" value="InterPro"/>
</dbReference>
<dbReference type="CDD" id="cd07302">
    <property type="entry name" value="CHD"/>
    <property type="match status" value="1"/>
</dbReference>
<dbReference type="GO" id="GO:0050920">
    <property type="term" value="P:regulation of chemotaxis"/>
    <property type="evidence" value="ECO:0007669"/>
    <property type="project" value="EnsemblMetazoa"/>
</dbReference>
<evidence type="ECO:0000256" key="1">
    <source>
        <dbReference type="ARBA" id="ARBA00001436"/>
    </source>
</evidence>
<dbReference type="GO" id="GO:0030516">
    <property type="term" value="P:regulation of axon extension"/>
    <property type="evidence" value="ECO:0007669"/>
    <property type="project" value="EnsemblMetazoa"/>
</dbReference>
<organism evidence="17 18">
    <name type="scientific">Onchocerca volvulus</name>
    <dbReference type="NCBI Taxonomy" id="6282"/>
    <lineage>
        <taxon>Eukaryota</taxon>
        <taxon>Metazoa</taxon>
        <taxon>Ecdysozoa</taxon>
        <taxon>Nematoda</taxon>
        <taxon>Chromadorea</taxon>
        <taxon>Rhabditida</taxon>
        <taxon>Spirurina</taxon>
        <taxon>Spiruromorpha</taxon>
        <taxon>Filarioidea</taxon>
        <taxon>Onchocercidae</taxon>
        <taxon>Onchocerca</taxon>
    </lineage>
</organism>
<dbReference type="Pfam" id="PF07714">
    <property type="entry name" value="PK_Tyr_Ser-Thr"/>
    <property type="match status" value="1"/>
</dbReference>
<evidence type="ECO:0000259" key="16">
    <source>
        <dbReference type="PROSITE" id="PS50125"/>
    </source>
</evidence>
<keyword evidence="5" id="KW-0547">Nucleotide-binding</keyword>
<name>A0A8R1TQ50_ONCVO</name>
<dbReference type="GO" id="GO:0004383">
    <property type="term" value="F:guanylate cyclase activity"/>
    <property type="evidence" value="ECO:0007669"/>
    <property type="project" value="UniProtKB-EC"/>
</dbReference>
<dbReference type="GO" id="GO:0001653">
    <property type="term" value="F:peptide receptor activity"/>
    <property type="evidence" value="ECO:0007669"/>
    <property type="project" value="TreeGrafter"/>
</dbReference>
<keyword evidence="11" id="KW-0456">Lyase</keyword>
<dbReference type="GO" id="GO:0006935">
    <property type="term" value="P:chemotaxis"/>
    <property type="evidence" value="ECO:0007669"/>
    <property type="project" value="EnsemblMetazoa"/>
</dbReference>
<dbReference type="PROSITE" id="PS50011">
    <property type="entry name" value="PROTEIN_KINASE_DOM"/>
    <property type="match status" value="1"/>
</dbReference>
<keyword evidence="6" id="KW-0460">Magnesium</keyword>
<dbReference type="GO" id="GO:0035556">
    <property type="term" value="P:intracellular signal transduction"/>
    <property type="evidence" value="ECO:0007669"/>
    <property type="project" value="InterPro"/>
</dbReference>
<sequence length="1049" mass="119414">MPKAPDFLHAGLHDVTDAQSSQDYQFRLLPVSSMGCFNNRYKSSDADVIAQMYYENDLQTLFGPACDSDLNIAGRLTKEWNILQFNFGSEHFNNYRNFVIQTSAISSLNAAFNLVAFFKVMSWNKVVLIWSVIAFDNEYTTKLKIANIRAVFKLNGISILSDIHVNTSDATRPLVDVLMEIKNSSRIWIPIFGYYLHDYVEFLAAVKQLNLDPTVYVTVLLDFFVLGEFKPPWILPNNSINETMKFYFDETIILVNNYYSLSNLSVIKRSIPADTNDLTILLYAQLYESGWLYSTFLRNISQTSQNFSEFERLESLIGTLKNSHLTGPFGPIWLNQYTIRLTPFQVKYVEVFGKDPVGIADLFLTEECDLNLARGERANERCITLTGEIINYNTTVTKIVLLDMPLCGFEGELCDHTRITLVFILMIMLFILLFCAFFAYRKSKRGETAQMPWAISHQLLKFVNIDSSSMISVQSLQQQMESKLKLKDLLRSREFAIFELGSVIVEPYLLKAGLFFDKSDMALLHQMKQLVHDNINQFIGICFDKRTEFYAIWNHCFRGTLADLMFCNTTNPKDKHGNKNESGLAFQENFKRAFVRDIIRGLEFLHASTVGYHGSLTPSQCLIDSRWILKLSGFGLSKLFYKWNVKGALSAKNRMWLISNSDLHYYSPEMRRILKKMNGSTVMFNTKQAQAADIYAFGIILYEIVFRRKSVVIGDNHCGAETLDEDTVNIFCESAEALIPPYPSIPGNIEVHPDLLGLMHKCWSAIIDQRPDATLARKITDATLKISGSLVDQMIKNLEQYTNNLEKLVKERTIQLEKTQEHAERLLLELLPKSVADELKISRRVDPKNYKSATVMYSDVVGFTSLCSESLPMEVVTLLSGVFQKFDMIISQHQCYKVETIGDAYMVTSGVPITSRHNHVRDIASVAIMMRDFLSEYEIPHRPGQKLHCRWGFNTGPVFAGVVGLNAPRYCVFGQTVTVAAKMENSGLPDKIQITLKSYQLLTARYPEFKCSPRRGGVRIDGIGTLLTYWLDGCEDLLRSSPSVIGSDR</sequence>
<dbReference type="GO" id="GO:0030425">
    <property type="term" value="C:dendrite"/>
    <property type="evidence" value="ECO:0007669"/>
    <property type="project" value="EnsemblMetazoa"/>
</dbReference>
<feature type="transmembrane region" description="Helical" evidence="14">
    <location>
        <begin position="419"/>
        <end position="440"/>
    </location>
</feature>
<keyword evidence="9 14" id="KW-0472">Membrane</keyword>
<evidence type="ECO:0000256" key="13">
    <source>
        <dbReference type="SAM" id="Coils"/>
    </source>
</evidence>
<dbReference type="SUPFAM" id="SSF55073">
    <property type="entry name" value="Nucleotide cyclase"/>
    <property type="match status" value="1"/>
</dbReference>
<dbReference type="PANTHER" id="PTHR11920:SF485">
    <property type="entry name" value="RECEPTOR-TYPE GUANYLATE CYCLASE DAF-11"/>
    <property type="match status" value="1"/>
</dbReference>
<reference evidence="18" key="1">
    <citation type="submission" date="2013-10" db="EMBL/GenBank/DDBJ databases">
        <title>Genome sequencing of Onchocerca volvulus.</title>
        <authorList>
            <person name="Cotton J."/>
            <person name="Tsai J."/>
            <person name="Stanley E."/>
            <person name="Tracey A."/>
            <person name="Holroyd N."/>
            <person name="Lustigman S."/>
            <person name="Berriman M."/>
        </authorList>
    </citation>
    <scope>NUCLEOTIDE SEQUENCE</scope>
</reference>
<dbReference type="GO" id="GO:0060271">
    <property type="term" value="P:cilium assembly"/>
    <property type="evidence" value="ECO:0007669"/>
    <property type="project" value="EnsemblMetazoa"/>
</dbReference>
<dbReference type="Gene3D" id="1.10.510.10">
    <property type="entry name" value="Transferase(Phosphotransferase) domain 1"/>
    <property type="match status" value="1"/>
</dbReference>
<dbReference type="PROSITE" id="PS50125">
    <property type="entry name" value="GUANYLATE_CYCLASE_2"/>
    <property type="match status" value="1"/>
</dbReference>
<reference evidence="17" key="2">
    <citation type="submission" date="2022-06" db="UniProtKB">
        <authorList>
            <consortium name="EnsemblMetazoa"/>
        </authorList>
    </citation>
    <scope>IDENTIFICATION</scope>
</reference>
<dbReference type="EMBL" id="CMVM020000075">
    <property type="status" value="NOT_ANNOTATED_CDS"/>
    <property type="molecule type" value="Genomic_DNA"/>
</dbReference>
<evidence type="ECO:0000256" key="2">
    <source>
        <dbReference type="ARBA" id="ARBA00004167"/>
    </source>
</evidence>
<feature type="coiled-coil region" evidence="13">
    <location>
        <begin position="791"/>
        <end position="818"/>
    </location>
</feature>
<dbReference type="SMART" id="SM00044">
    <property type="entry name" value="CYCc"/>
    <property type="match status" value="1"/>
</dbReference>
<evidence type="ECO:0000256" key="11">
    <source>
        <dbReference type="ARBA" id="ARBA00023239"/>
    </source>
</evidence>
<dbReference type="Gene3D" id="3.40.50.2300">
    <property type="match status" value="2"/>
</dbReference>
<evidence type="ECO:0000256" key="6">
    <source>
        <dbReference type="ARBA" id="ARBA00022842"/>
    </source>
</evidence>
<dbReference type="Proteomes" id="UP000024404">
    <property type="component" value="Unassembled WGS sequence"/>
</dbReference>
<feature type="domain" description="Protein kinase" evidence="15">
    <location>
        <begin position="437"/>
        <end position="784"/>
    </location>
</feature>
<keyword evidence="10" id="KW-0325">Glycoprotein</keyword>
<evidence type="ECO:0000256" key="7">
    <source>
        <dbReference type="ARBA" id="ARBA00022989"/>
    </source>
</evidence>
<dbReference type="InterPro" id="IPR050401">
    <property type="entry name" value="Cyclic_nucleotide_synthase"/>
</dbReference>
<keyword evidence="4 14" id="KW-0812">Transmembrane</keyword>